<dbReference type="GO" id="GO:0003676">
    <property type="term" value="F:nucleic acid binding"/>
    <property type="evidence" value="ECO:0007669"/>
    <property type="project" value="InterPro"/>
</dbReference>
<proteinExistence type="inferred from homology"/>
<keyword evidence="2" id="KW-0547">Nucleotide-binding</keyword>
<dbReference type="Gene3D" id="3.40.50.300">
    <property type="entry name" value="P-loop containing nucleotide triphosphate hydrolases"/>
    <property type="match status" value="2"/>
</dbReference>
<dbReference type="SMART" id="SM00487">
    <property type="entry name" value="DEXDc"/>
    <property type="match status" value="1"/>
</dbReference>
<dbReference type="PANTHER" id="PTHR11472:SF34">
    <property type="entry name" value="REGULATOR OF TELOMERE ELONGATION HELICASE 1"/>
    <property type="match status" value="1"/>
</dbReference>
<sequence>MGGNSFYEYLINKGYERRSSQEEFITLMEELIEEGGVKLIEAPTGTGKTFAYLIPIITRDEKAIVSTGTKILQDQLRRDVEFLTGHYKLLTGKEVSYLIMKGKGNYLCLDRYYKERLPVEELGDVPELLETEWEGDLTLSSCSYEALSKLNIDDDYCTPSYRNLCPHRTKCYYWERLKSRERKAQILVINHALLALKEFDDAHDRLLIIDEAHELDRYLTLASTGALSVYWFRELIGSLEKLLDRELKLNPEEFFRENFEKLFKEESQEVALDTLTPYMPALREKLAEPLKNLYMEFRNTLVKEVEEFLESRLMISYKLKGFLESTLVFPPELLERFRSGYDDPDERERELIEKVKKIDYLERKLQKLNAFIRLCEEEKPEYGYKISRAWSKKLQTFNYRIEVFPVFPRGVVETEAYKGVLLTSATIDPEDIRFTTGIEGDFYRLSHNFDYSKVTFLIMNTNPKRKEWERDLITSFETIKNLHERVLVLLTNRNHMKFFENTSEIVKQGEGSLNSLVEKLREGEIKILIGLDSLWTGIDVRGDKGILMSKLPFESPDDPVTYHRIKYLNSIGEDPFEYQRRKAFIKFRQGVGRLMRQKTDSGTIILCDNRVWRYKEFINFLRELGVNIVYEKNFTARRT</sequence>
<dbReference type="SMART" id="SM00491">
    <property type="entry name" value="HELICc2"/>
    <property type="match status" value="1"/>
</dbReference>
<evidence type="ECO:0000256" key="4">
    <source>
        <dbReference type="ARBA" id="ARBA00022840"/>
    </source>
</evidence>
<comment type="cofactor">
    <cofactor evidence="1">
        <name>[4Fe-4S] cluster</name>
        <dbReference type="ChEBI" id="CHEBI:49883"/>
    </cofactor>
</comment>
<dbReference type="Pfam" id="PF00270">
    <property type="entry name" value="DEAD"/>
    <property type="match status" value="1"/>
</dbReference>
<gene>
    <name evidence="10" type="ORF">BCF55_0433</name>
</gene>
<dbReference type="GO" id="GO:0006139">
    <property type="term" value="P:nucleobase-containing compound metabolic process"/>
    <property type="evidence" value="ECO:0007669"/>
    <property type="project" value="InterPro"/>
</dbReference>
<dbReference type="AlphaFoldDB" id="A0A497XPX1"/>
<evidence type="ECO:0000256" key="1">
    <source>
        <dbReference type="ARBA" id="ARBA00001966"/>
    </source>
</evidence>
<dbReference type="InterPro" id="IPR027417">
    <property type="entry name" value="P-loop_NTPase"/>
</dbReference>
<comment type="caution">
    <text evidence="10">The sequence shown here is derived from an EMBL/GenBank/DDBJ whole genome shotgun (WGS) entry which is preliminary data.</text>
</comment>
<dbReference type="GO" id="GO:0016818">
    <property type="term" value="F:hydrolase activity, acting on acid anhydrides, in phosphorus-containing anhydrides"/>
    <property type="evidence" value="ECO:0007669"/>
    <property type="project" value="InterPro"/>
</dbReference>
<comment type="catalytic activity">
    <reaction evidence="7">
        <text>ATP + H2O = ADP + phosphate + H(+)</text>
        <dbReference type="Rhea" id="RHEA:13065"/>
        <dbReference type="ChEBI" id="CHEBI:15377"/>
        <dbReference type="ChEBI" id="CHEBI:15378"/>
        <dbReference type="ChEBI" id="CHEBI:30616"/>
        <dbReference type="ChEBI" id="CHEBI:43474"/>
        <dbReference type="ChEBI" id="CHEBI:456216"/>
        <dbReference type="EC" id="5.6.2.3"/>
    </reaction>
</comment>
<dbReference type="PROSITE" id="PS51193">
    <property type="entry name" value="HELICASE_ATP_BIND_2"/>
    <property type="match status" value="1"/>
</dbReference>
<dbReference type="InterPro" id="IPR014013">
    <property type="entry name" value="Helic_SF1/SF2_ATP-bd_DinG/Rad3"/>
</dbReference>
<evidence type="ECO:0000256" key="6">
    <source>
        <dbReference type="ARBA" id="ARBA00044969"/>
    </source>
</evidence>
<accession>A0A497XPX1</accession>
<evidence type="ECO:0000259" key="8">
    <source>
        <dbReference type="PROSITE" id="PS51192"/>
    </source>
</evidence>
<dbReference type="SUPFAM" id="SSF52540">
    <property type="entry name" value="P-loop containing nucleoside triphosphate hydrolases"/>
    <property type="match status" value="1"/>
</dbReference>
<organism evidence="10 11">
    <name type="scientific">Hydrogenivirga caldilitoris</name>
    <dbReference type="NCBI Taxonomy" id="246264"/>
    <lineage>
        <taxon>Bacteria</taxon>
        <taxon>Pseudomonadati</taxon>
        <taxon>Aquificota</taxon>
        <taxon>Aquificia</taxon>
        <taxon>Aquificales</taxon>
        <taxon>Aquificaceae</taxon>
        <taxon>Hydrogenivirga</taxon>
    </lineage>
</organism>
<dbReference type="EMBL" id="RCCJ01000001">
    <property type="protein sequence ID" value="RLJ70169.1"/>
    <property type="molecule type" value="Genomic_DNA"/>
</dbReference>
<keyword evidence="3" id="KW-0378">Hydrolase</keyword>
<evidence type="ECO:0000256" key="7">
    <source>
        <dbReference type="ARBA" id="ARBA00048954"/>
    </source>
</evidence>
<evidence type="ECO:0000256" key="3">
    <source>
        <dbReference type="ARBA" id="ARBA00022801"/>
    </source>
</evidence>
<name>A0A497XPX1_9AQUI</name>
<dbReference type="RefSeq" id="WP_121009337.1">
    <property type="nucleotide sequence ID" value="NZ_RCCJ01000001.1"/>
</dbReference>
<dbReference type="InterPro" id="IPR006555">
    <property type="entry name" value="ATP-dep_Helicase_C"/>
</dbReference>
<dbReference type="Proteomes" id="UP000267841">
    <property type="component" value="Unassembled WGS sequence"/>
</dbReference>
<evidence type="ECO:0000259" key="9">
    <source>
        <dbReference type="PROSITE" id="PS51193"/>
    </source>
</evidence>
<evidence type="ECO:0000313" key="11">
    <source>
        <dbReference type="Proteomes" id="UP000267841"/>
    </source>
</evidence>
<keyword evidence="11" id="KW-1185">Reference proteome</keyword>
<dbReference type="EC" id="5.6.2.3" evidence="6"/>
<dbReference type="InterPro" id="IPR011545">
    <property type="entry name" value="DEAD/DEAH_box_helicase_dom"/>
</dbReference>
<dbReference type="OrthoDB" id="9803913at2"/>
<dbReference type="GO" id="GO:0005524">
    <property type="term" value="F:ATP binding"/>
    <property type="evidence" value="ECO:0007669"/>
    <property type="project" value="UniProtKB-KW"/>
</dbReference>
<evidence type="ECO:0000256" key="5">
    <source>
        <dbReference type="ARBA" id="ARBA00038058"/>
    </source>
</evidence>
<dbReference type="InterPro" id="IPR045028">
    <property type="entry name" value="DinG/Rad3-like"/>
</dbReference>
<dbReference type="PANTHER" id="PTHR11472">
    <property type="entry name" value="DNA REPAIR DEAD HELICASE RAD3/XP-D SUBFAMILY MEMBER"/>
    <property type="match status" value="1"/>
</dbReference>
<protein>
    <recommendedName>
        <fullName evidence="6">DNA 5'-3' helicase</fullName>
        <ecNumber evidence="6">5.6.2.3</ecNumber>
    </recommendedName>
</protein>
<feature type="domain" description="Helicase ATP-binding" evidence="8">
    <location>
        <begin position="29"/>
        <end position="243"/>
    </location>
</feature>
<dbReference type="PROSITE" id="PS51192">
    <property type="entry name" value="HELICASE_ATP_BIND_1"/>
    <property type="match status" value="1"/>
</dbReference>
<reference evidence="10 11" key="1">
    <citation type="submission" date="2018-10" db="EMBL/GenBank/DDBJ databases">
        <title>Genomic Encyclopedia of Archaeal and Bacterial Type Strains, Phase II (KMG-II): from individual species to whole genera.</title>
        <authorList>
            <person name="Goeker M."/>
        </authorList>
    </citation>
    <scope>NUCLEOTIDE SEQUENCE [LARGE SCALE GENOMIC DNA]</scope>
    <source>
        <strain evidence="10 11">DSM 16510</strain>
    </source>
</reference>
<comment type="similarity">
    <text evidence="5">Belongs to the helicase family. DinG subfamily.</text>
</comment>
<dbReference type="Pfam" id="PF13307">
    <property type="entry name" value="Helicase_C_2"/>
    <property type="match status" value="1"/>
</dbReference>
<evidence type="ECO:0000256" key="2">
    <source>
        <dbReference type="ARBA" id="ARBA00022741"/>
    </source>
</evidence>
<feature type="domain" description="Helicase ATP-binding" evidence="9">
    <location>
        <begin position="7"/>
        <end position="266"/>
    </location>
</feature>
<keyword evidence="10" id="KW-0347">Helicase</keyword>
<dbReference type="GO" id="GO:0043139">
    <property type="term" value="F:5'-3' DNA helicase activity"/>
    <property type="evidence" value="ECO:0007669"/>
    <property type="project" value="UniProtKB-EC"/>
</dbReference>
<dbReference type="InterPro" id="IPR014001">
    <property type="entry name" value="Helicase_ATP-bd"/>
</dbReference>
<evidence type="ECO:0000313" key="10">
    <source>
        <dbReference type="EMBL" id="RLJ70169.1"/>
    </source>
</evidence>
<keyword evidence="4" id="KW-0067">ATP-binding</keyword>